<dbReference type="SUPFAM" id="SSF48403">
    <property type="entry name" value="Ankyrin repeat"/>
    <property type="match status" value="1"/>
</dbReference>
<organism evidence="5 6">
    <name type="scientific">Chaetomium strumarium</name>
    <dbReference type="NCBI Taxonomy" id="1170767"/>
    <lineage>
        <taxon>Eukaryota</taxon>
        <taxon>Fungi</taxon>
        <taxon>Dikarya</taxon>
        <taxon>Ascomycota</taxon>
        <taxon>Pezizomycotina</taxon>
        <taxon>Sordariomycetes</taxon>
        <taxon>Sordariomycetidae</taxon>
        <taxon>Sordariales</taxon>
        <taxon>Chaetomiaceae</taxon>
        <taxon>Chaetomium</taxon>
    </lineage>
</organism>
<dbReference type="PANTHER" id="PTHR24198:SF165">
    <property type="entry name" value="ANKYRIN REPEAT-CONTAINING PROTEIN-RELATED"/>
    <property type="match status" value="1"/>
</dbReference>
<evidence type="ECO:0000256" key="1">
    <source>
        <dbReference type="ARBA" id="ARBA00022737"/>
    </source>
</evidence>
<dbReference type="PROSITE" id="PS50088">
    <property type="entry name" value="ANK_REPEAT"/>
    <property type="match status" value="3"/>
</dbReference>
<sequence>MEPNFNSLVHTYLKHGNREHLAGLLPLWSPAIDEDHASIGLALHHAICIGDETAVRMMLDAGVRPTVVDGHEPNYTPILTASQYGRREMARLFWRLVGPDGRFYPSLRRRSELTCLVVAAQYGQADLVADFLDMWDGWSVDEKRRALLDAAAEWNDNVVTVLLAKVGYEVDDIQEALGQCVDSGPGSTHYIGADDGDTPEYNARAHRLVCRLVDAGGNADATYLERPLLCIAAPLADRIGALKALLEKGANPNIQNVEGRTPLHATFSFSSSSIDALRLLLDHGASPEIPDQDGATPLHAAAYGSSLDKLQLCLARCADADAALRLQTRHRESLLHYAAAGGKQDIAEFLLDRGVPVDAANTNGWTPLLCALMPTPPKALAKACSLASLLLQRGARADVATDEGWTALHALASHRPRLYWEPAADAQDDRSKWAPAVPLVRELVARGAPLYTPSSVIRSPAVTAETVSGAWGVRMQRLLANEATTTASANTETTRPGTEGTTPLVWACRTGAMVAFDAVIAEDGEPNNCPQSDQF</sequence>
<dbReference type="Gene3D" id="1.25.40.20">
    <property type="entry name" value="Ankyrin repeat-containing domain"/>
    <property type="match status" value="3"/>
</dbReference>
<dbReference type="RefSeq" id="XP_062718590.1">
    <property type="nucleotide sequence ID" value="XM_062865218.1"/>
</dbReference>
<proteinExistence type="predicted"/>
<evidence type="ECO:0000256" key="2">
    <source>
        <dbReference type="ARBA" id="ARBA00023043"/>
    </source>
</evidence>
<keyword evidence="2 3" id="KW-0040">ANK repeat</keyword>
<dbReference type="EMBL" id="JAUDZG010000007">
    <property type="protein sequence ID" value="KAK3302810.1"/>
    <property type="molecule type" value="Genomic_DNA"/>
</dbReference>
<dbReference type="Pfam" id="PF13637">
    <property type="entry name" value="Ank_4"/>
    <property type="match status" value="1"/>
</dbReference>
<dbReference type="GeneID" id="87884047"/>
<feature type="repeat" description="ANK" evidence="3">
    <location>
        <begin position="330"/>
        <end position="362"/>
    </location>
</feature>
<dbReference type="InterPro" id="IPR002110">
    <property type="entry name" value="Ankyrin_rpt"/>
</dbReference>
<keyword evidence="6" id="KW-1185">Reference proteome</keyword>
<dbReference type="PANTHER" id="PTHR24198">
    <property type="entry name" value="ANKYRIN REPEAT AND PROTEIN KINASE DOMAIN-CONTAINING PROTEIN"/>
    <property type="match status" value="1"/>
</dbReference>
<evidence type="ECO:0000256" key="4">
    <source>
        <dbReference type="SAM" id="MobiDB-lite"/>
    </source>
</evidence>
<reference evidence="5" key="1">
    <citation type="journal article" date="2023" name="Mol. Phylogenet. Evol.">
        <title>Genome-scale phylogeny and comparative genomics of the fungal order Sordariales.</title>
        <authorList>
            <person name="Hensen N."/>
            <person name="Bonometti L."/>
            <person name="Westerberg I."/>
            <person name="Brannstrom I.O."/>
            <person name="Guillou S."/>
            <person name="Cros-Aarteil S."/>
            <person name="Calhoun S."/>
            <person name="Haridas S."/>
            <person name="Kuo A."/>
            <person name="Mondo S."/>
            <person name="Pangilinan J."/>
            <person name="Riley R."/>
            <person name="LaButti K."/>
            <person name="Andreopoulos B."/>
            <person name="Lipzen A."/>
            <person name="Chen C."/>
            <person name="Yan M."/>
            <person name="Daum C."/>
            <person name="Ng V."/>
            <person name="Clum A."/>
            <person name="Steindorff A."/>
            <person name="Ohm R.A."/>
            <person name="Martin F."/>
            <person name="Silar P."/>
            <person name="Natvig D.O."/>
            <person name="Lalanne C."/>
            <person name="Gautier V."/>
            <person name="Ament-Velasquez S.L."/>
            <person name="Kruys A."/>
            <person name="Hutchinson M.I."/>
            <person name="Powell A.J."/>
            <person name="Barry K."/>
            <person name="Miller A.N."/>
            <person name="Grigoriev I.V."/>
            <person name="Debuchy R."/>
            <person name="Gladieux P."/>
            <person name="Hiltunen Thoren M."/>
            <person name="Johannesson H."/>
        </authorList>
    </citation>
    <scope>NUCLEOTIDE SEQUENCE</scope>
    <source>
        <strain evidence="5">CBS 333.67</strain>
    </source>
</reference>
<dbReference type="AlphaFoldDB" id="A0AAJ0LYY2"/>
<dbReference type="InterPro" id="IPR036770">
    <property type="entry name" value="Ankyrin_rpt-contain_sf"/>
</dbReference>
<keyword evidence="1" id="KW-0677">Repeat</keyword>
<reference evidence="5" key="2">
    <citation type="submission" date="2023-06" db="EMBL/GenBank/DDBJ databases">
        <authorList>
            <consortium name="Lawrence Berkeley National Laboratory"/>
            <person name="Mondo S.J."/>
            <person name="Hensen N."/>
            <person name="Bonometti L."/>
            <person name="Westerberg I."/>
            <person name="Brannstrom I.O."/>
            <person name="Guillou S."/>
            <person name="Cros-Aarteil S."/>
            <person name="Calhoun S."/>
            <person name="Haridas S."/>
            <person name="Kuo A."/>
            <person name="Pangilinan J."/>
            <person name="Riley R."/>
            <person name="Labutti K."/>
            <person name="Andreopoulos B."/>
            <person name="Lipzen A."/>
            <person name="Chen C."/>
            <person name="Yanf M."/>
            <person name="Daum C."/>
            <person name="Ng V."/>
            <person name="Clum A."/>
            <person name="Steindorff A."/>
            <person name="Ohm R."/>
            <person name="Martin F."/>
            <person name="Silar P."/>
            <person name="Natvig D."/>
            <person name="Lalanne C."/>
            <person name="Gautier V."/>
            <person name="Ament-Velasquez S.L."/>
            <person name="Kruys A."/>
            <person name="Hutchinson M.I."/>
            <person name="Powell A.J."/>
            <person name="Barry K."/>
            <person name="Miller A.N."/>
            <person name="Grigoriev I.V."/>
            <person name="Debuchy R."/>
            <person name="Gladieux P."/>
            <person name="Thoren M.H."/>
            <person name="Johannesson H."/>
        </authorList>
    </citation>
    <scope>NUCLEOTIDE SEQUENCE</scope>
    <source>
        <strain evidence="5">CBS 333.67</strain>
    </source>
</reference>
<dbReference type="Proteomes" id="UP001273166">
    <property type="component" value="Unassembled WGS sequence"/>
</dbReference>
<name>A0AAJ0LYY2_9PEZI</name>
<dbReference type="Pfam" id="PF12796">
    <property type="entry name" value="Ank_2"/>
    <property type="match status" value="1"/>
</dbReference>
<dbReference type="SMART" id="SM00248">
    <property type="entry name" value="ANK"/>
    <property type="match status" value="10"/>
</dbReference>
<protein>
    <submittedName>
        <fullName evidence="5">Ankyrin repeat-containing domain protein</fullName>
    </submittedName>
</protein>
<dbReference type="PROSITE" id="PS50297">
    <property type="entry name" value="ANK_REP_REGION"/>
    <property type="match status" value="2"/>
</dbReference>
<feature type="repeat" description="ANK" evidence="3">
    <location>
        <begin position="293"/>
        <end position="325"/>
    </location>
</feature>
<evidence type="ECO:0000313" key="5">
    <source>
        <dbReference type="EMBL" id="KAK3302810.1"/>
    </source>
</evidence>
<gene>
    <name evidence="5" type="ORF">B0T15DRAFT_403643</name>
</gene>
<comment type="caution">
    <text evidence="5">The sequence shown here is derived from an EMBL/GenBank/DDBJ whole genome shotgun (WGS) entry which is preliminary data.</text>
</comment>
<feature type="repeat" description="ANK" evidence="3">
    <location>
        <begin position="258"/>
        <end position="292"/>
    </location>
</feature>
<evidence type="ECO:0000256" key="3">
    <source>
        <dbReference type="PROSITE-ProRule" id="PRU00023"/>
    </source>
</evidence>
<evidence type="ECO:0000313" key="6">
    <source>
        <dbReference type="Proteomes" id="UP001273166"/>
    </source>
</evidence>
<feature type="region of interest" description="Disordered" evidence="4">
    <location>
        <begin position="483"/>
        <end position="503"/>
    </location>
</feature>
<accession>A0AAJ0LYY2</accession>